<evidence type="ECO:0000256" key="1">
    <source>
        <dbReference type="SAM" id="Phobius"/>
    </source>
</evidence>
<sequence length="307" mass="35024">MEYVDEQHRADDTAGLKPFDALPHHTGHLRQLLPYHRHAAAPIENEKGTGNKRKLNFHAQIVQLREQNKSEADIVLTRGPCCSRPVAAHLSPSTFLHLVVLLHLVLVQPIRLRHSVACVPVLHVVIVRHQTQFLRIKGRWLPEQLQLFVGRPLLAKLVHQRKDVLDGRLHRDVVQIEMAAHAKRADDVVNHDVDLRLRFRFRLWFLRLLFLLVRPIVGHFRWRLRLHCRVAGCHGNIGLLGAVLVLIVVDCGRGMIGAGDDGLMRLRLVLLMLLMLLVLLVLLLLLLLLLVWIRLECVPQAFGGAEM</sequence>
<dbReference type="EnsemblMetazoa" id="AFAF008020-RA">
    <property type="protein sequence ID" value="AFAF008020-PA"/>
    <property type="gene ID" value="AFAF008020"/>
</dbReference>
<dbReference type="VEuPathDB" id="VectorBase:AFAF008020"/>
<accession>A0A182QDK0</accession>
<proteinExistence type="predicted"/>
<name>A0A182QDK0_9DIPT</name>
<reference evidence="2" key="2">
    <citation type="submission" date="2020-05" db="UniProtKB">
        <authorList>
            <consortium name="EnsemblMetazoa"/>
        </authorList>
    </citation>
    <scope>IDENTIFICATION</scope>
    <source>
        <strain evidence="2">FAR1</strain>
    </source>
</reference>
<feature type="transmembrane region" description="Helical" evidence="1">
    <location>
        <begin position="268"/>
        <end position="293"/>
    </location>
</feature>
<dbReference type="EMBL" id="AXCN02002167">
    <property type="status" value="NOT_ANNOTATED_CDS"/>
    <property type="molecule type" value="Genomic_DNA"/>
</dbReference>
<keyword evidence="1" id="KW-0812">Transmembrane</keyword>
<organism evidence="2 3">
    <name type="scientific">Anopheles farauti</name>
    <dbReference type="NCBI Taxonomy" id="69004"/>
    <lineage>
        <taxon>Eukaryota</taxon>
        <taxon>Metazoa</taxon>
        <taxon>Ecdysozoa</taxon>
        <taxon>Arthropoda</taxon>
        <taxon>Hexapoda</taxon>
        <taxon>Insecta</taxon>
        <taxon>Pterygota</taxon>
        <taxon>Neoptera</taxon>
        <taxon>Endopterygota</taxon>
        <taxon>Diptera</taxon>
        <taxon>Nematocera</taxon>
        <taxon>Culicoidea</taxon>
        <taxon>Culicidae</taxon>
        <taxon>Anophelinae</taxon>
        <taxon>Anopheles</taxon>
    </lineage>
</organism>
<feature type="transmembrane region" description="Helical" evidence="1">
    <location>
        <begin position="237"/>
        <end position="256"/>
    </location>
</feature>
<protein>
    <submittedName>
        <fullName evidence="2">Uncharacterized protein</fullName>
    </submittedName>
</protein>
<reference evidence="3" key="1">
    <citation type="submission" date="2014-01" db="EMBL/GenBank/DDBJ databases">
        <title>The Genome Sequence of Anopheles farauti FAR1 (V2).</title>
        <authorList>
            <consortium name="The Broad Institute Genomics Platform"/>
            <person name="Neafsey D.E."/>
            <person name="Besansky N."/>
            <person name="Howell P."/>
            <person name="Walton C."/>
            <person name="Young S.K."/>
            <person name="Zeng Q."/>
            <person name="Gargeya S."/>
            <person name="Fitzgerald M."/>
            <person name="Haas B."/>
            <person name="Abouelleil A."/>
            <person name="Allen A.W."/>
            <person name="Alvarado L."/>
            <person name="Arachchi H.M."/>
            <person name="Berlin A.M."/>
            <person name="Chapman S.B."/>
            <person name="Gainer-Dewar J."/>
            <person name="Goldberg J."/>
            <person name="Griggs A."/>
            <person name="Gujja S."/>
            <person name="Hansen M."/>
            <person name="Howarth C."/>
            <person name="Imamovic A."/>
            <person name="Ireland A."/>
            <person name="Larimer J."/>
            <person name="McCowan C."/>
            <person name="Murphy C."/>
            <person name="Pearson M."/>
            <person name="Poon T.W."/>
            <person name="Priest M."/>
            <person name="Roberts A."/>
            <person name="Saif S."/>
            <person name="Shea T."/>
            <person name="Sisk P."/>
            <person name="Sykes S."/>
            <person name="Wortman J."/>
            <person name="Nusbaum C."/>
            <person name="Birren B."/>
        </authorList>
    </citation>
    <scope>NUCLEOTIDE SEQUENCE [LARGE SCALE GENOMIC DNA]</scope>
    <source>
        <strain evidence="3">FAR1</strain>
    </source>
</reference>
<feature type="transmembrane region" description="Helical" evidence="1">
    <location>
        <begin position="204"/>
        <end position="222"/>
    </location>
</feature>
<dbReference type="Proteomes" id="UP000075886">
    <property type="component" value="Unassembled WGS sequence"/>
</dbReference>
<dbReference type="AlphaFoldDB" id="A0A182QDK0"/>
<keyword evidence="1" id="KW-0472">Membrane</keyword>
<keyword evidence="3" id="KW-1185">Reference proteome</keyword>
<evidence type="ECO:0000313" key="3">
    <source>
        <dbReference type="Proteomes" id="UP000075886"/>
    </source>
</evidence>
<keyword evidence="1" id="KW-1133">Transmembrane helix</keyword>
<evidence type="ECO:0000313" key="2">
    <source>
        <dbReference type="EnsemblMetazoa" id="AFAF008020-PA"/>
    </source>
</evidence>